<evidence type="ECO:0000313" key="4">
    <source>
        <dbReference type="Proteomes" id="UP001595799"/>
    </source>
</evidence>
<dbReference type="PANTHER" id="PTHR43777:SF1">
    <property type="entry name" value="MOLYBDENUM COFACTOR CYTIDYLYLTRANSFERASE"/>
    <property type="match status" value="1"/>
</dbReference>
<dbReference type="PIRSF" id="PIRSF036626">
    <property type="entry name" value="MPTBd_MobAlike"/>
    <property type="match status" value="1"/>
</dbReference>
<dbReference type="Gene3D" id="3.40.980.10">
    <property type="entry name" value="MoaB/Mog-like domain"/>
    <property type="match status" value="1"/>
</dbReference>
<dbReference type="Proteomes" id="UP001595799">
    <property type="component" value="Unassembled WGS sequence"/>
</dbReference>
<keyword evidence="3" id="KW-0808">Transferase</keyword>
<dbReference type="SMART" id="SM00852">
    <property type="entry name" value="MoCF_biosynth"/>
    <property type="match status" value="1"/>
</dbReference>
<dbReference type="SUPFAM" id="SSF53218">
    <property type="entry name" value="Molybdenum cofactor biosynthesis proteins"/>
    <property type="match status" value="1"/>
</dbReference>
<dbReference type="CDD" id="cd04182">
    <property type="entry name" value="GT_2_like_f"/>
    <property type="match status" value="1"/>
</dbReference>
<accession>A0ABV8ULW3</accession>
<dbReference type="CDD" id="cd03522">
    <property type="entry name" value="MoeA_like"/>
    <property type="match status" value="1"/>
</dbReference>
<dbReference type="InterPro" id="IPR012184">
    <property type="entry name" value="Bifunc_Mopterin-bd"/>
</dbReference>
<dbReference type="InterPro" id="IPR029044">
    <property type="entry name" value="Nucleotide-diphossugar_trans"/>
</dbReference>
<dbReference type="Pfam" id="PF12804">
    <property type="entry name" value="NTP_transf_3"/>
    <property type="match status" value="1"/>
</dbReference>
<evidence type="ECO:0000259" key="2">
    <source>
        <dbReference type="SMART" id="SM00852"/>
    </source>
</evidence>
<protein>
    <submittedName>
        <fullName evidence="3">NTP transferase domain-containing protein</fullName>
    </submittedName>
</protein>
<name>A0ABV8ULW3_9PROT</name>
<reference evidence="4" key="1">
    <citation type="journal article" date="2019" name="Int. J. Syst. Evol. Microbiol.">
        <title>The Global Catalogue of Microorganisms (GCM) 10K type strain sequencing project: providing services to taxonomists for standard genome sequencing and annotation.</title>
        <authorList>
            <consortium name="The Broad Institute Genomics Platform"/>
            <consortium name="The Broad Institute Genome Sequencing Center for Infectious Disease"/>
            <person name="Wu L."/>
            <person name="Ma J."/>
        </authorList>
    </citation>
    <scope>NUCLEOTIDE SEQUENCE [LARGE SCALE GENOMIC DNA]</scope>
    <source>
        <strain evidence="4">CECT 8472</strain>
    </source>
</reference>
<feature type="domain" description="MoaB/Mog" evidence="2">
    <location>
        <begin position="172"/>
        <end position="305"/>
    </location>
</feature>
<keyword evidence="4" id="KW-1185">Reference proteome</keyword>
<dbReference type="RefSeq" id="WP_382421779.1">
    <property type="nucleotide sequence ID" value="NZ_JBHSCW010000003.1"/>
</dbReference>
<dbReference type="PANTHER" id="PTHR43777">
    <property type="entry name" value="MOLYBDENUM COFACTOR CYTIDYLYLTRANSFERASE"/>
    <property type="match status" value="1"/>
</dbReference>
<dbReference type="InterPro" id="IPR025877">
    <property type="entry name" value="MobA-like_NTP_Trfase"/>
</dbReference>
<evidence type="ECO:0000313" key="3">
    <source>
        <dbReference type="EMBL" id="MFC4351448.1"/>
    </source>
</evidence>
<dbReference type="InterPro" id="IPR036425">
    <property type="entry name" value="MoaB/Mog-like_dom_sf"/>
</dbReference>
<dbReference type="SUPFAM" id="SSF53448">
    <property type="entry name" value="Nucleotide-diphospho-sugar transferases"/>
    <property type="match status" value="1"/>
</dbReference>
<proteinExistence type="predicted"/>
<dbReference type="EMBL" id="JBHSCW010000003">
    <property type="protein sequence ID" value="MFC4351448.1"/>
    <property type="molecule type" value="Genomic_DNA"/>
</dbReference>
<comment type="caution">
    <text evidence="3">The sequence shown here is derived from an EMBL/GenBank/DDBJ whole genome shotgun (WGS) entry which is preliminary data.</text>
</comment>
<dbReference type="Gene3D" id="3.90.550.10">
    <property type="entry name" value="Spore Coat Polysaccharide Biosynthesis Protein SpsA, Chain A"/>
    <property type="match status" value="1"/>
</dbReference>
<keyword evidence="1" id="KW-0460">Magnesium</keyword>
<organism evidence="3 4">
    <name type="scientific">Fodinicurvata halophila</name>
    <dbReference type="NCBI Taxonomy" id="1419723"/>
    <lineage>
        <taxon>Bacteria</taxon>
        <taxon>Pseudomonadati</taxon>
        <taxon>Pseudomonadota</taxon>
        <taxon>Alphaproteobacteria</taxon>
        <taxon>Rhodospirillales</taxon>
        <taxon>Rhodovibrionaceae</taxon>
        <taxon>Fodinicurvata</taxon>
    </lineage>
</organism>
<dbReference type="InterPro" id="IPR001453">
    <property type="entry name" value="MoaB/Mog_dom"/>
</dbReference>
<sequence>MQFSRVSVDQAEGALLAHSLKRGSVNFKKGRHLSADDIELLRTARIEEITVARLENDDIHEDEAAEKLAQAIAGAGTDLTTAVTGRCNITATIHGLLVIDSDSINAINNVDEALTVATLPAWELVEPQQMLATIKVIPYAAPATALQSCQSICSAADQAPVRVVPFQRKKVGLIQTSVAGMKESLLDKTQSAINQRLKQLGSPNVREIRCAHDENEVADAVSRLAAEDLDMILISGASAIIDRKDVVPSAVVRGGGRIDHFGMPVDPGNLLLLASLDDKSVVGLPGCARSPKLNGFDWVLRRLCADLPVRREDVTAMGIGGLLKEIPSRPLPRNQAVNRDETAHLPKVIALVLAAGQSRRMGSSNKLLEEIEGQTLLQRCVETALNSQASECLVVTGHEAKNVRGSLEGKAVRFVHNERYAEGLSTSLRAGLSALEEGTDAVIVLLGDMPEVGSDVLDRLIATYNPVEGREICVPTWEGKRGNPVLIGKEFFAEIMEISGDIGARRLLGDYPDLVAEVPMKDAAVLTDIDAPQDLKALRDGEL</sequence>
<evidence type="ECO:0000256" key="1">
    <source>
        <dbReference type="ARBA" id="ARBA00022842"/>
    </source>
</evidence>
<gene>
    <name evidence="3" type="ORF">ACFOW6_07825</name>
</gene>
<dbReference type="GO" id="GO:0016740">
    <property type="term" value="F:transferase activity"/>
    <property type="evidence" value="ECO:0007669"/>
    <property type="project" value="UniProtKB-KW"/>
</dbReference>